<evidence type="ECO:0000313" key="1">
    <source>
        <dbReference type="EMBL" id="MFD3262489.1"/>
    </source>
</evidence>
<protein>
    <submittedName>
        <fullName evidence="1">MmcQ/YjbR family DNA-binding protein</fullName>
    </submittedName>
</protein>
<organism evidence="1 2">
    <name type="scientific">Phenylobacterium ferrooxidans</name>
    <dbReference type="NCBI Taxonomy" id="2982689"/>
    <lineage>
        <taxon>Bacteria</taxon>
        <taxon>Pseudomonadati</taxon>
        <taxon>Pseudomonadota</taxon>
        <taxon>Alphaproteobacteria</taxon>
        <taxon>Caulobacterales</taxon>
        <taxon>Caulobacteraceae</taxon>
        <taxon>Phenylobacterium</taxon>
    </lineage>
</organism>
<reference evidence="1 2" key="1">
    <citation type="submission" date="2022-09" db="EMBL/GenBank/DDBJ databases">
        <title>New species of Phenylobacterium.</title>
        <authorList>
            <person name="Mieszkin S."/>
        </authorList>
    </citation>
    <scope>NUCLEOTIDE SEQUENCE [LARGE SCALE GENOMIC DNA]</scope>
    <source>
        <strain evidence="1 2">HK31-G</strain>
    </source>
</reference>
<dbReference type="Pfam" id="PF04237">
    <property type="entry name" value="YjbR"/>
    <property type="match status" value="1"/>
</dbReference>
<dbReference type="InterPro" id="IPR058532">
    <property type="entry name" value="YjbR/MT2646/Rv2570-like"/>
</dbReference>
<sequence>MLTCDDIRSIALALPQAEEQPHFDSTSFRVKGKIFATLGDEPRATLKLDPEDQHNLAQAHPGVVEAVEGYWGRNGWTVVQCAAMDAQTLSGLMRMAWVNVAPKRLAKAFVQGA</sequence>
<proteinExistence type="predicted"/>
<comment type="caution">
    <text evidence="1">The sequence shown here is derived from an EMBL/GenBank/DDBJ whole genome shotgun (WGS) entry which is preliminary data.</text>
</comment>
<dbReference type="SUPFAM" id="SSF142906">
    <property type="entry name" value="YjbR-like"/>
    <property type="match status" value="1"/>
</dbReference>
<keyword evidence="1" id="KW-0238">DNA-binding</keyword>
<dbReference type="GO" id="GO:0003677">
    <property type="term" value="F:DNA binding"/>
    <property type="evidence" value="ECO:0007669"/>
    <property type="project" value="UniProtKB-KW"/>
</dbReference>
<evidence type="ECO:0000313" key="2">
    <source>
        <dbReference type="Proteomes" id="UP001598130"/>
    </source>
</evidence>
<dbReference type="Gene3D" id="3.90.1150.30">
    <property type="match status" value="1"/>
</dbReference>
<gene>
    <name evidence="1" type="ORF">OCL97_00755</name>
</gene>
<dbReference type="EMBL" id="JAOTJD010000001">
    <property type="protein sequence ID" value="MFD3262489.1"/>
    <property type="molecule type" value="Genomic_DNA"/>
</dbReference>
<dbReference type="InterPro" id="IPR038056">
    <property type="entry name" value="YjbR-like_sf"/>
</dbReference>
<keyword evidence="2" id="KW-1185">Reference proteome</keyword>
<name>A0ABW6CI94_9CAUL</name>
<dbReference type="Proteomes" id="UP001598130">
    <property type="component" value="Unassembled WGS sequence"/>
</dbReference>
<dbReference type="RefSeq" id="WP_305704630.1">
    <property type="nucleotide sequence ID" value="NZ_JAOTJD010000001.1"/>
</dbReference>
<accession>A0ABW6CI94</accession>